<name>A0AAF0BGR7_9ENTE</name>
<dbReference type="GO" id="GO:0003677">
    <property type="term" value="F:DNA binding"/>
    <property type="evidence" value="ECO:0007669"/>
    <property type="project" value="InterPro"/>
</dbReference>
<dbReference type="PANTHER" id="PTHR37038">
    <property type="entry name" value="TRANSCRIPTIONAL REGULATOR-RELATED"/>
    <property type="match status" value="1"/>
</dbReference>
<dbReference type="PROSITE" id="PS50943">
    <property type="entry name" value="HTH_CROC1"/>
    <property type="match status" value="1"/>
</dbReference>
<dbReference type="Proteomes" id="UP001179600">
    <property type="component" value="Chromosome"/>
</dbReference>
<evidence type="ECO:0000259" key="1">
    <source>
        <dbReference type="PROSITE" id="PS50943"/>
    </source>
</evidence>
<accession>A0AAF0BGR7</accession>
<evidence type="ECO:0000313" key="2">
    <source>
        <dbReference type="EMBL" id="WCG23329.1"/>
    </source>
</evidence>
<evidence type="ECO:0000313" key="3">
    <source>
        <dbReference type="Proteomes" id="UP001179600"/>
    </source>
</evidence>
<gene>
    <name evidence="2" type="ORF">PML95_03565</name>
</gene>
<sequence length="279" mass="33209">MTGIGSFLKRMRIEKNYTVEMLAQGICSTDELLRMEANQELPTTYVLTRLCERLSISPRDFYMKELSIHDSLTNWLALLTYYFRQNKYSAIADVLIYVRETFQVETPEVMQQLLFYEAHCERELAHDLNKSVEIFQKSLNLTYYKGKQWLTEWEILLLSEVGFAYLEQHQPAKASYFLEKSVTTLLGQPSYHYRMECVRAFYFMSQYFMYVDDLERALHLVHQGITWNRKKKSAYLFAELLEMKAIILSEMKDIDAAADWLEKANTLKWLYRSTECYDY</sequence>
<dbReference type="RefSeq" id="WP_168414138.1">
    <property type="nucleotide sequence ID" value="NZ_BKBT01000003.1"/>
</dbReference>
<dbReference type="CDD" id="cd00093">
    <property type="entry name" value="HTH_XRE"/>
    <property type="match status" value="1"/>
</dbReference>
<dbReference type="InterPro" id="IPR011990">
    <property type="entry name" value="TPR-like_helical_dom_sf"/>
</dbReference>
<protein>
    <recommendedName>
        <fullName evidence="1">HTH cro/C1-type domain-containing protein</fullName>
    </recommendedName>
</protein>
<dbReference type="AlphaFoldDB" id="A0AAF0BGR7"/>
<feature type="domain" description="HTH cro/C1-type" evidence="1">
    <location>
        <begin position="8"/>
        <end position="61"/>
    </location>
</feature>
<dbReference type="Gene3D" id="1.25.40.10">
    <property type="entry name" value="Tetratricopeptide repeat domain"/>
    <property type="match status" value="1"/>
</dbReference>
<dbReference type="SUPFAM" id="SSF47413">
    <property type="entry name" value="lambda repressor-like DNA-binding domains"/>
    <property type="match status" value="1"/>
</dbReference>
<dbReference type="SMART" id="SM00530">
    <property type="entry name" value="HTH_XRE"/>
    <property type="match status" value="1"/>
</dbReference>
<dbReference type="InterPro" id="IPR053163">
    <property type="entry name" value="HTH-type_regulator_Rgg"/>
</dbReference>
<dbReference type="PANTHER" id="PTHR37038:SF14">
    <property type="entry name" value="TRANSCRIPTIONAL ACTIVATOR"/>
    <property type="match status" value="1"/>
</dbReference>
<dbReference type="EMBL" id="CP116507">
    <property type="protein sequence ID" value="WCG23329.1"/>
    <property type="molecule type" value="Genomic_DNA"/>
</dbReference>
<dbReference type="SUPFAM" id="SSF48452">
    <property type="entry name" value="TPR-like"/>
    <property type="match status" value="1"/>
</dbReference>
<reference evidence="2" key="1">
    <citation type="submission" date="2023-01" db="EMBL/GenBank/DDBJ databases">
        <title>Oxazolidinone resistance genes in florfenicol resistant enterococci from beef cattle and veal calves at slaughter.</title>
        <authorList>
            <person name="Biggel M."/>
        </authorList>
    </citation>
    <scope>NUCLEOTIDE SEQUENCE</scope>
    <source>
        <strain evidence="2">K204-1</strain>
    </source>
</reference>
<proteinExistence type="predicted"/>
<organism evidence="2 3">
    <name type="scientific">Vagococcus lutrae</name>
    <dbReference type="NCBI Taxonomy" id="81947"/>
    <lineage>
        <taxon>Bacteria</taxon>
        <taxon>Bacillati</taxon>
        <taxon>Bacillota</taxon>
        <taxon>Bacilli</taxon>
        <taxon>Lactobacillales</taxon>
        <taxon>Enterococcaceae</taxon>
        <taxon>Vagococcus</taxon>
    </lineage>
</organism>
<dbReference type="InterPro" id="IPR001387">
    <property type="entry name" value="Cro/C1-type_HTH"/>
</dbReference>
<dbReference type="InterPro" id="IPR010982">
    <property type="entry name" value="Lambda_DNA-bd_dom_sf"/>
</dbReference>